<evidence type="ECO:0000313" key="2">
    <source>
        <dbReference type="EMBL" id="QUD86436.1"/>
    </source>
</evidence>
<reference evidence="2" key="1">
    <citation type="submission" date="2021-04" db="EMBL/GenBank/DDBJ databases">
        <title>The complete genome sequence of Caulobacter sp. S6.</title>
        <authorList>
            <person name="Tang Y."/>
            <person name="Ouyang W."/>
            <person name="Liu Q."/>
            <person name="Huang B."/>
            <person name="Guo Z."/>
            <person name="Lei P."/>
        </authorList>
    </citation>
    <scope>NUCLEOTIDE SEQUENCE</scope>
    <source>
        <strain evidence="2">S6</strain>
    </source>
</reference>
<evidence type="ECO:0000256" key="1">
    <source>
        <dbReference type="SAM" id="SignalP"/>
    </source>
</evidence>
<dbReference type="AlphaFoldDB" id="A0A975FWI2"/>
<keyword evidence="3" id="KW-1185">Reference proteome</keyword>
<evidence type="ECO:0000313" key="3">
    <source>
        <dbReference type="Proteomes" id="UP000676409"/>
    </source>
</evidence>
<gene>
    <name evidence="2" type="ORF">KCG34_15200</name>
</gene>
<dbReference type="InterPro" id="IPR038714">
    <property type="entry name" value="YfeY-like_sf"/>
</dbReference>
<dbReference type="PROSITE" id="PS51257">
    <property type="entry name" value="PROKAR_LIPOPROTEIN"/>
    <property type="match status" value="1"/>
</dbReference>
<dbReference type="RefSeq" id="WP_211936488.1">
    <property type="nucleotide sequence ID" value="NZ_CP073078.1"/>
</dbReference>
<protein>
    <submittedName>
        <fullName evidence="2">DUF1131 family protein</fullName>
    </submittedName>
</protein>
<feature type="signal peptide" evidence="1">
    <location>
        <begin position="1"/>
        <end position="20"/>
    </location>
</feature>
<feature type="chain" id="PRO_5037754460" evidence="1">
    <location>
        <begin position="21"/>
        <end position="204"/>
    </location>
</feature>
<organism evidence="2 3">
    <name type="scientific">Phenylobacterium montanum</name>
    <dbReference type="NCBI Taxonomy" id="2823693"/>
    <lineage>
        <taxon>Bacteria</taxon>
        <taxon>Pseudomonadati</taxon>
        <taxon>Pseudomonadota</taxon>
        <taxon>Alphaproteobacteria</taxon>
        <taxon>Caulobacterales</taxon>
        <taxon>Caulobacteraceae</taxon>
        <taxon>Phenylobacterium</taxon>
    </lineage>
</organism>
<dbReference type="KEGG" id="caul:KCG34_15200"/>
<keyword evidence="1" id="KW-0732">Signal</keyword>
<proteinExistence type="predicted"/>
<accession>A0A975FWI2</accession>
<dbReference type="Proteomes" id="UP000676409">
    <property type="component" value="Chromosome"/>
</dbReference>
<name>A0A975FWI2_9CAUL</name>
<sequence>MTPRFAALAFLMLVAGCAPRHVEAPAPPATPYEGGVLTAEPWGVGPIRWDTYFESPRIKELFPKAIVQDGEVQISEDETRSVITVSQDGAQMLEIVDGFGNFPGTDDPKIGTVRLVGGAVRGPHGEHIGMGWKDAHFDLSQCELGADRDRDAMVCARPNEGAVTFVFAIPGWKSMEFPPDSLLRAKGFLRAIVWKPIKPLKAKG</sequence>
<dbReference type="EMBL" id="CP073078">
    <property type="protein sequence ID" value="QUD86436.1"/>
    <property type="molecule type" value="Genomic_DNA"/>
</dbReference>
<dbReference type="Gene3D" id="2.60.460.10">
    <property type="entry name" value="protein yfey like domain"/>
    <property type="match status" value="1"/>
</dbReference>